<sequence>MEIDQLKKVIEELPEGEVKSLLFHILLRVNHIGEKGYSETEFVDDVKSIYKTILDITKERSESKQASTCQRIHILFGGSPEGSLKVALKEMGVFEKERVISFWNLFSVGPIWQLHEEVGKEARFAWMKEALNDKHEEFQEYLLRFHQTVHQIMSIPADVPISLWTAENAHEQTGLRFVLHLLKDKPNDIKVINTTLAYTEHFKQADIKYVVLHSGEIPPEKLQTIYEHSKQKYSLSNLERQQYEQEWLHLSDNRESLRIWRNGKIQSVCIDYYDQYIINLAKKLRRERESEEFMKSARLIGEALGHLDQYIGDDFLEYRVRKLIENGVFEMEGSLKAMRYYGVKLS</sequence>
<dbReference type="EMBL" id="JAGYPM010000008">
    <property type="protein sequence ID" value="MBS4193070.1"/>
    <property type="molecule type" value="Genomic_DNA"/>
</dbReference>
<accession>A0ABS5NZ24</accession>
<name>A0ABS5NZ24_9BACI</name>
<feature type="domain" description="DUF3658" evidence="2">
    <location>
        <begin position="230"/>
        <end position="341"/>
    </location>
</feature>
<gene>
    <name evidence="3" type="ORF">KHA94_23460</name>
</gene>
<dbReference type="Pfam" id="PF12395">
    <property type="entry name" value="DUF3658"/>
    <property type="match status" value="1"/>
</dbReference>
<evidence type="ECO:0000259" key="1">
    <source>
        <dbReference type="Pfam" id="PF08874"/>
    </source>
</evidence>
<reference evidence="3 4" key="1">
    <citation type="submission" date="2021-05" db="EMBL/GenBank/DDBJ databases">
        <title>Novel Bacillus species.</title>
        <authorList>
            <person name="Liu G."/>
        </authorList>
    </citation>
    <scope>NUCLEOTIDE SEQUENCE [LARGE SCALE GENOMIC DNA]</scope>
    <source>
        <strain evidence="3 4">FJAT-49705</strain>
    </source>
</reference>
<protein>
    <submittedName>
        <fullName evidence="3">DUF1835 domain-containing protein</fullName>
    </submittedName>
</protein>
<evidence type="ECO:0000313" key="4">
    <source>
        <dbReference type="Proteomes" id="UP000681027"/>
    </source>
</evidence>
<dbReference type="InterPro" id="IPR022123">
    <property type="entry name" value="DUF3658"/>
</dbReference>
<dbReference type="InterPro" id="IPR014973">
    <property type="entry name" value="DUF1835"/>
</dbReference>
<dbReference type="Pfam" id="PF08874">
    <property type="entry name" value="DUF1835"/>
    <property type="match status" value="1"/>
</dbReference>
<organism evidence="3 4">
    <name type="scientific">Cytobacillus citreus</name>
    <dbReference type="NCBI Taxonomy" id="2833586"/>
    <lineage>
        <taxon>Bacteria</taxon>
        <taxon>Bacillati</taxon>
        <taxon>Bacillota</taxon>
        <taxon>Bacilli</taxon>
        <taxon>Bacillales</taxon>
        <taxon>Bacillaceae</taxon>
        <taxon>Cytobacillus</taxon>
    </lineage>
</organism>
<evidence type="ECO:0000259" key="2">
    <source>
        <dbReference type="Pfam" id="PF12395"/>
    </source>
</evidence>
<dbReference type="Proteomes" id="UP000681027">
    <property type="component" value="Unassembled WGS sequence"/>
</dbReference>
<feature type="domain" description="DUF1835" evidence="1">
    <location>
        <begin position="72"/>
        <end position="194"/>
    </location>
</feature>
<comment type="caution">
    <text evidence="3">The sequence shown here is derived from an EMBL/GenBank/DDBJ whole genome shotgun (WGS) entry which is preliminary data.</text>
</comment>
<evidence type="ECO:0000313" key="3">
    <source>
        <dbReference type="EMBL" id="MBS4193070.1"/>
    </source>
</evidence>
<proteinExistence type="predicted"/>
<keyword evidence="4" id="KW-1185">Reference proteome</keyword>